<name>A0A7W3P948_9ACTN</name>
<organism evidence="1 2">
    <name type="scientific">Nocardioides ginsengisegetis</name>
    <dbReference type="NCBI Taxonomy" id="661491"/>
    <lineage>
        <taxon>Bacteria</taxon>
        <taxon>Bacillati</taxon>
        <taxon>Actinomycetota</taxon>
        <taxon>Actinomycetes</taxon>
        <taxon>Propionibacteriales</taxon>
        <taxon>Nocardioidaceae</taxon>
        <taxon>Nocardioides</taxon>
    </lineage>
</organism>
<sequence>MLVLSRETGKRVRSADGSQVGRLRDLTMRIGTDHPTVDRLVVSTADRQPLLLPWAAVAAFEPDAVTVDLPPKVTPFGGDSDLETDELLLHRDVLDTQIFDVRNHRMTRVSDVLLNRTPDGRLELVAVDVSLRAVVRRLGLGRLAEHLPEDAVDWGDLHLTSTRGHDIQLATSTAAVHRLDAHGLAQLITRLNLEDAHDVIRTVGRTRAAEAVSMTHPDVRGRLEPALHPLSTPSPRRRFLRHRGWRHNRPLRVGRD</sequence>
<dbReference type="Proteomes" id="UP000580910">
    <property type="component" value="Unassembled WGS sequence"/>
</dbReference>
<protein>
    <submittedName>
        <fullName evidence="1">Sporulation protein YlmC with PRC-barrel domain</fullName>
    </submittedName>
</protein>
<evidence type="ECO:0000313" key="2">
    <source>
        <dbReference type="Proteomes" id="UP000580910"/>
    </source>
</evidence>
<evidence type="ECO:0000313" key="1">
    <source>
        <dbReference type="EMBL" id="MBA8803310.1"/>
    </source>
</evidence>
<dbReference type="InterPro" id="IPR011033">
    <property type="entry name" value="PRC_barrel-like_sf"/>
</dbReference>
<dbReference type="EMBL" id="JACGXA010000001">
    <property type="protein sequence ID" value="MBA8803310.1"/>
    <property type="molecule type" value="Genomic_DNA"/>
</dbReference>
<gene>
    <name evidence="1" type="ORF">FB382_001601</name>
</gene>
<accession>A0A7W3P948</accession>
<proteinExistence type="predicted"/>
<keyword evidence="2" id="KW-1185">Reference proteome</keyword>
<dbReference type="RefSeq" id="WP_182538230.1">
    <property type="nucleotide sequence ID" value="NZ_JACGXA010000001.1"/>
</dbReference>
<reference evidence="1 2" key="1">
    <citation type="submission" date="2020-07" db="EMBL/GenBank/DDBJ databases">
        <title>Sequencing the genomes of 1000 actinobacteria strains.</title>
        <authorList>
            <person name="Klenk H.-P."/>
        </authorList>
    </citation>
    <scope>NUCLEOTIDE SEQUENCE [LARGE SCALE GENOMIC DNA]</scope>
    <source>
        <strain evidence="1 2">DSM 21349</strain>
    </source>
</reference>
<dbReference type="SUPFAM" id="SSF50346">
    <property type="entry name" value="PRC-barrel domain"/>
    <property type="match status" value="1"/>
</dbReference>
<dbReference type="AlphaFoldDB" id="A0A7W3P948"/>
<comment type="caution">
    <text evidence="1">The sequence shown here is derived from an EMBL/GenBank/DDBJ whole genome shotgun (WGS) entry which is preliminary data.</text>
</comment>